<feature type="compositionally biased region" description="Low complexity" evidence="4">
    <location>
        <begin position="278"/>
        <end position="291"/>
    </location>
</feature>
<dbReference type="Gene3D" id="1.25.40.10">
    <property type="entry name" value="Tetratricopeptide repeat domain"/>
    <property type="match status" value="3"/>
</dbReference>
<dbReference type="InterPro" id="IPR019734">
    <property type="entry name" value="TPR_rpt"/>
</dbReference>
<dbReference type="Pfam" id="PF14559">
    <property type="entry name" value="TPR_19"/>
    <property type="match status" value="1"/>
</dbReference>
<name>A0ABQ0MF07_9BACT</name>
<evidence type="ECO:0008006" key="7">
    <source>
        <dbReference type="Google" id="ProtNLM"/>
    </source>
</evidence>
<evidence type="ECO:0000313" key="5">
    <source>
        <dbReference type="EMBL" id="GAW65608.1"/>
    </source>
</evidence>
<feature type="repeat" description="TPR" evidence="3">
    <location>
        <begin position="5"/>
        <end position="38"/>
    </location>
</feature>
<keyword evidence="2 3" id="KW-0802">TPR repeat</keyword>
<dbReference type="Proteomes" id="UP000194153">
    <property type="component" value="Unassembled WGS sequence"/>
</dbReference>
<dbReference type="PANTHER" id="PTHR45586:SF1">
    <property type="entry name" value="LIPOPOLYSACCHARIDE ASSEMBLY PROTEIN B"/>
    <property type="match status" value="1"/>
</dbReference>
<accession>A0ABQ0MF07</accession>
<dbReference type="SMART" id="SM00028">
    <property type="entry name" value="TPR"/>
    <property type="match status" value="6"/>
</dbReference>
<dbReference type="EMBL" id="BDQG01000001">
    <property type="protein sequence ID" value="GAW65608.1"/>
    <property type="molecule type" value="Genomic_DNA"/>
</dbReference>
<evidence type="ECO:0000256" key="2">
    <source>
        <dbReference type="ARBA" id="ARBA00022803"/>
    </source>
</evidence>
<protein>
    <recommendedName>
        <fullName evidence="7">Tetratricopeptide repeat protein</fullName>
    </recommendedName>
</protein>
<organism evidence="5 6">
    <name type="scientific">Geoanaerobacter pelophilus</name>
    <dbReference type="NCBI Taxonomy" id="60036"/>
    <lineage>
        <taxon>Bacteria</taxon>
        <taxon>Pseudomonadati</taxon>
        <taxon>Thermodesulfobacteriota</taxon>
        <taxon>Desulfuromonadia</taxon>
        <taxon>Geobacterales</taxon>
        <taxon>Geobacteraceae</taxon>
        <taxon>Geoanaerobacter</taxon>
    </lineage>
</organism>
<feature type="region of interest" description="Disordered" evidence="4">
    <location>
        <begin position="223"/>
        <end position="338"/>
    </location>
</feature>
<feature type="compositionally biased region" description="Low complexity" evidence="4">
    <location>
        <begin position="306"/>
        <end position="329"/>
    </location>
</feature>
<evidence type="ECO:0000256" key="4">
    <source>
        <dbReference type="SAM" id="MobiDB-lite"/>
    </source>
</evidence>
<keyword evidence="6" id="KW-1185">Reference proteome</keyword>
<dbReference type="PANTHER" id="PTHR45586">
    <property type="entry name" value="TPR REPEAT-CONTAINING PROTEIN PA4667"/>
    <property type="match status" value="1"/>
</dbReference>
<gene>
    <name evidence="5" type="ORF">GPEL0_01f0590</name>
</gene>
<dbReference type="InterPro" id="IPR051012">
    <property type="entry name" value="CellSynth/LPSAsmb/PSIAsmb"/>
</dbReference>
<proteinExistence type="predicted"/>
<dbReference type="PROSITE" id="PS50005">
    <property type="entry name" value="TPR"/>
    <property type="match status" value="1"/>
</dbReference>
<evidence type="ECO:0000256" key="3">
    <source>
        <dbReference type="PROSITE-ProRule" id="PRU00339"/>
    </source>
</evidence>
<feature type="compositionally biased region" description="Acidic residues" evidence="4">
    <location>
        <begin position="241"/>
        <end position="252"/>
    </location>
</feature>
<dbReference type="RefSeq" id="WP_085812041.1">
    <property type="nucleotide sequence ID" value="NZ_BDQG01000001.1"/>
</dbReference>
<reference evidence="5 6" key="1">
    <citation type="submission" date="2017-04" db="EMBL/GenBank/DDBJ databases">
        <authorList>
            <consortium name="Geobacter pelophilus Genome Sequencing"/>
            <person name="Aoyagi T."/>
            <person name="Koike H."/>
            <person name="Hori T."/>
        </authorList>
    </citation>
    <scope>NUCLEOTIDE SEQUENCE [LARGE SCALE GENOMIC DNA]</scope>
    <source>
        <strain evidence="5 6">Drf2</strain>
    </source>
</reference>
<dbReference type="Pfam" id="PF13432">
    <property type="entry name" value="TPR_16"/>
    <property type="match status" value="1"/>
</dbReference>
<dbReference type="SUPFAM" id="SSF48452">
    <property type="entry name" value="TPR-like"/>
    <property type="match status" value="2"/>
</dbReference>
<sequence>MATKKEKILESAQRFVLKGQIDKAIKDYQQVVALDPSDVRYRQRLAELLVRDRRKEEAIQQYEVIGKHYADNSYFLKAIAIYKQIQRLSPGDTAVALTIASLNHQQGLVGNALAEYGQVAAQYEKEGALKEALQVVEKMLGVDAEHCATRLKHAELLFATGAKEESCQALEQLAASLRARGHAADAEVVGFRLQQLFPDRGREVTSTGHEHRDDTASGAIESLESHDIPGTDADAPAPWESEGEPEAIEELPDPFNQPLPAAELEQSPPVGSWEPEPDLAAAPAEEAPVLASWEEEIELDLDDDLPLAPAPEASSPDLEAASPAIPSAPELVQPEAPEAVDLQLDFSLELDFDEVVQSLEEEPLEQEAAPVVELDAEAVPELALPQELGVALPWEELPESDALAESEELPELEDLPEPDNLPQAAEPWLSEAQDWDAPLEAVQDKVPVLSQRLRGWEEIYPESEDVPEAELDIQELESHYDLGIGYKEMGMYGGAIKEFDIAAHNPQRRLDCLTLQAICYREKGEPDRAEDLLRRGLALEVISQPERVCISYELAVLLEDSGAKDEAIELYREVIAANPGYHDASRRLSALSGEEHLDIIELEMEEG</sequence>
<reference evidence="6" key="2">
    <citation type="submission" date="2017-05" db="EMBL/GenBank/DDBJ databases">
        <title>Draft genome sequence of Geobacter pelophilus, a iron(III)-reducing bacteria.</title>
        <authorList>
            <person name="Aoyagi T."/>
            <person name="Koike H."/>
            <person name="Morita T."/>
            <person name="Sato Y."/>
            <person name="Habe H."/>
            <person name="Hori T."/>
        </authorList>
    </citation>
    <scope>NUCLEOTIDE SEQUENCE [LARGE SCALE GENOMIC DNA]</scope>
    <source>
        <strain evidence="6">Drf2</strain>
    </source>
</reference>
<evidence type="ECO:0000256" key="1">
    <source>
        <dbReference type="ARBA" id="ARBA00022737"/>
    </source>
</evidence>
<dbReference type="InterPro" id="IPR011990">
    <property type="entry name" value="TPR-like_helical_dom_sf"/>
</dbReference>
<comment type="caution">
    <text evidence="5">The sequence shown here is derived from an EMBL/GenBank/DDBJ whole genome shotgun (WGS) entry which is preliminary data.</text>
</comment>
<feature type="compositionally biased region" description="Acidic residues" evidence="4">
    <location>
        <begin position="293"/>
        <end position="305"/>
    </location>
</feature>
<evidence type="ECO:0000313" key="6">
    <source>
        <dbReference type="Proteomes" id="UP000194153"/>
    </source>
</evidence>
<keyword evidence="1" id="KW-0677">Repeat</keyword>